<evidence type="ECO:0000256" key="1">
    <source>
        <dbReference type="ARBA" id="ARBA00004162"/>
    </source>
</evidence>
<keyword evidence="3" id="KW-1003">Cell membrane</keyword>
<dbReference type="RefSeq" id="WP_057181930.1">
    <property type="nucleotide sequence ID" value="NZ_BDQM01000009.1"/>
</dbReference>
<dbReference type="Pfam" id="PF03873">
    <property type="entry name" value="RseA_C"/>
    <property type="match status" value="1"/>
</dbReference>
<name>A0ABQ0MU33_9GAMM</name>
<dbReference type="Proteomes" id="UP000197068">
    <property type="component" value="Unassembled WGS sequence"/>
</dbReference>
<dbReference type="PANTHER" id="PTHR38104:SF1">
    <property type="entry name" value="ANTI-SIGMA-E FACTOR RSEA"/>
    <property type="match status" value="1"/>
</dbReference>
<proteinExistence type="inferred from homology"/>
<dbReference type="Pfam" id="PF03872">
    <property type="entry name" value="RseA_N"/>
    <property type="match status" value="1"/>
</dbReference>
<protein>
    <submittedName>
        <fullName evidence="9">Anti-sigma-E factor RseA</fullName>
    </submittedName>
</protein>
<evidence type="ECO:0000313" key="10">
    <source>
        <dbReference type="Proteomes" id="UP000197068"/>
    </source>
</evidence>
<gene>
    <name evidence="9" type="primary">rseA</name>
    <name evidence="9" type="ORF">MTCD1_01491</name>
</gene>
<evidence type="ECO:0000313" key="9">
    <source>
        <dbReference type="EMBL" id="GAW95885.1"/>
    </source>
</evidence>
<keyword evidence="6" id="KW-0472">Membrane</keyword>
<evidence type="ECO:0000256" key="4">
    <source>
        <dbReference type="ARBA" id="ARBA00022692"/>
    </source>
</evidence>
<feature type="domain" description="Anti sigma-E protein RseA C-terminal" evidence="8">
    <location>
        <begin position="167"/>
        <end position="228"/>
    </location>
</feature>
<dbReference type="PIRSF" id="PIRSF016938">
    <property type="entry name" value="RseA"/>
    <property type="match status" value="1"/>
</dbReference>
<dbReference type="EMBL" id="BDQM01000009">
    <property type="protein sequence ID" value="GAW95885.1"/>
    <property type="molecule type" value="Genomic_DNA"/>
</dbReference>
<feature type="domain" description="Anti sigma-E protein RseA N-terminal" evidence="7">
    <location>
        <begin position="6"/>
        <end position="84"/>
    </location>
</feature>
<evidence type="ECO:0000259" key="7">
    <source>
        <dbReference type="Pfam" id="PF03872"/>
    </source>
</evidence>
<evidence type="ECO:0000256" key="5">
    <source>
        <dbReference type="ARBA" id="ARBA00022989"/>
    </source>
</evidence>
<keyword evidence="4" id="KW-0812">Transmembrane</keyword>
<sequence>MSEFKSESISALVDNYSPSTDDSVSANLVDNMLKDEHLSSTWQTYHLIGDVLRDEVPQSLQLDLSKTISAAIALEATILSPNSSTQAFVQQDAKSDDSSSADNVLLPVSETVQNTNTVIDASMRFKAKVSSFVKPMGQVAIAASAAALMIVGVQNNVAENSIPVTPSQVVQTMPLTGYANPVSFTMQSPQGESSQQNKKVLNEQLAGERAAQQRRLHALLKDHNQQVKLGSNIK</sequence>
<dbReference type="InterPro" id="IPR005573">
    <property type="entry name" value="Anti-sigma_E_RseA_C"/>
</dbReference>
<dbReference type="SUPFAM" id="SSF89069">
    <property type="entry name" value="N-terminal, cytoplasmic domain of anti-sigmaE factor RseA"/>
    <property type="match status" value="1"/>
</dbReference>
<evidence type="ECO:0000256" key="6">
    <source>
        <dbReference type="ARBA" id="ARBA00023136"/>
    </source>
</evidence>
<dbReference type="InterPro" id="IPR005572">
    <property type="entry name" value="Anti-sigma_E_RseA_N"/>
</dbReference>
<evidence type="ECO:0000256" key="3">
    <source>
        <dbReference type="ARBA" id="ARBA00022475"/>
    </source>
</evidence>
<dbReference type="Gene3D" id="1.10.10.880">
    <property type="entry name" value="Anti sigma-E protein RseA, N-terminal domain"/>
    <property type="match status" value="1"/>
</dbReference>
<keyword evidence="10" id="KW-1185">Reference proteome</keyword>
<evidence type="ECO:0000256" key="2">
    <source>
        <dbReference type="ARBA" id="ARBA00005837"/>
    </source>
</evidence>
<dbReference type="InterPro" id="IPR026279">
    <property type="entry name" value="RseA"/>
</dbReference>
<comment type="caution">
    <text evidence="9">The sequence shown here is derived from an EMBL/GenBank/DDBJ whole genome shotgun (WGS) entry which is preliminary data.</text>
</comment>
<accession>A0ABQ0MU33</accession>
<keyword evidence="5" id="KW-1133">Transmembrane helix</keyword>
<dbReference type="InterPro" id="IPR052383">
    <property type="entry name" value="Anti-sigma-E_RseA-like"/>
</dbReference>
<reference evidence="9 10" key="1">
    <citation type="submission" date="2017-06" db="EMBL/GenBank/DDBJ databases">
        <title>Whole Genome Sequences of Colwellia marinimaniae MTCD1.</title>
        <authorList>
            <person name="Kusumoto H."/>
            <person name="Inoue M."/>
            <person name="Tanikawa K."/>
            <person name="Maeji H."/>
            <person name="Cameron J.H."/>
            <person name="Bartlett D.H."/>
        </authorList>
    </citation>
    <scope>NUCLEOTIDE SEQUENCE [LARGE SCALE GENOMIC DNA]</scope>
    <source>
        <strain evidence="9 10">MTCD1</strain>
    </source>
</reference>
<dbReference type="CDD" id="cd16328">
    <property type="entry name" value="RseA_N"/>
    <property type="match status" value="1"/>
</dbReference>
<comment type="subcellular location">
    <subcellularLocation>
        <location evidence="1">Cell membrane</location>
        <topology evidence="1">Single-pass membrane protein</topology>
    </subcellularLocation>
</comment>
<evidence type="ECO:0000259" key="8">
    <source>
        <dbReference type="Pfam" id="PF03873"/>
    </source>
</evidence>
<organism evidence="9 10">
    <name type="scientific">Colwellia marinimaniae</name>
    <dbReference type="NCBI Taxonomy" id="1513592"/>
    <lineage>
        <taxon>Bacteria</taxon>
        <taxon>Pseudomonadati</taxon>
        <taxon>Pseudomonadota</taxon>
        <taxon>Gammaproteobacteria</taxon>
        <taxon>Alteromonadales</taxon>
        <taxon>Colwelliaceae</taxon>
        <taxon>Colwellia</taxon>
    </lineage>
</organism>
<dbReference type="PANTHER" id="PTHR38104">
    <property type="match status" value="1"/>
</dbReference>
<dbReference type="InterPro" id="IPR036147">
    <property type="entry name" value="Anti-sigma_E_RseA_N_sf"/>
</dbReference>
<comment type="similarity">
    <text evidence="2">Belongs to the RseA family.</text>
</comment>